<proteinExistence type="predicted"/>
<dbReference type="EMBL" id="CP110615">
    <property type="protein sequence ID" value="UZJ26419.1"/>
    <property type="molecule type" value="Genomic_DNA"/>
</dbReference>
<sequence length="210" mass="22729">MSTLDPEATAVVYLVASRTLDYPDPRLVSDLPLLRAALSTVPAAHRGELDALLDHLGSVPLVTLAADYVATFDLRRRCCLYLSYYAHGDTRKRGMALLAFKQTFRRGKVELLGNELPDHLCVVLEFAATAHLQQGRRLLLEHRAGLEMLRIALRDSGSPYALALTAVSQTLPPLAGDERDAVARLAAEGPPGEDVGIEPFAPPDLAGARP</sequence>
<dbReference type="RefSeq" id="WP_265384523.1">
    <property type="nucleotide sequence ID" value="NZ_CP110615.1"/>
</dbReference>
<keyword evidence="4" id="KW-1185">Reference proteome</keyword>
<dbReference type="Gene3D" id="1.10.3480.10">
    <property type="entry name" value="TorD-like"/>
    <property type="match status" value="1"/>
</dbReference>
<evidence type="ECO:0000256" key="1">
    <source>
        <dbReference type="ARBA" id="ARBA00023063"/>
    </source>
</evidence>
<name>A0ABY6P4J2_9NOCA</name>
<dbReference type="InterPro" id="IPR020945">
    <property type="entry name" value="DMSO/NO3_reduct_chaperone"/>
</dbReference>
<dbReference type="PANTHER" id="PTHR43680">
    <property type="entry name" value="NITRATE REDUCTASE MOLYBDENUM COFACTOR ASSEMBLY CHAPERONE"/>
    <property type="match status" value="1"/>
</dbReference>
<reference evidence="3" key="1">
    <citation type="submission" date="2022-10" db="EMBL/GenBank/DDBJ databases">
        <title>Rhodococcus sp.75.</title>
        <authorList>
            <person name="Sun M."/>
        </authorList>
    </citation>
    <scope>NUCLEOTIDE SEQUENCE</scope>
    <source>
        <strain evidence="3">75</strain>
    </source>
</reference>
<organism evidence="3 4">
    <name type="scientific">Rhodococcus antarcticus</name>
    <dbReference type="NCBI Taxonomy" id="2987751"/>
    <lineage>
        <taxon>Bacteria</taxon>
        <taxon>Bacillati</taxon>
        <taxon>Actinomycetota</taxon>
        <taxon>Actinomycetes</taxon>
        <taxon>Mycobacteriales</taxon>
        <taxon>Nocardiaceae</taxon>
        <taxon>Rhodococcus</taxon>
    </lineage>
</organism>
<accession>A0ABY6P4J2</accession>
<protein>
    <submittedName>
        <fullName evidence="3">Nitrate reductase molybdenum cofactor assembly chaperone</fullName>
    </submittedName>
</protein>
<gene>
    <name evidence="3" type="primary">narJ</name>
    <name evidence="3" type="ORF">RHODO2019_08500</name>
</gene>
<evidence type="ECO:0000256" key="2">
    <source>
        <dbReference type="SAM" id="MobiDB-lite"/>
    </source>
</evidence>
<dbReference type="InterPro" id="IPR003765">
    <property type="entry name" value="NO3_reductase_chaperone_NarJ"/>
</dbReference>
<keyword evidence="1" id="KW-0534">Nitrate assimilation</keyword>
<dbReference type="SUPFAM" id="SSF89155">
    <property type="entry name" value="TorD-like"/>
    <property type="match status" value="1"/>
</dbReference>
<dbReference type="InterPro" id="IPR036411">
    <property type="entry name" value="TorD-like_sf"/>
</dbReference>
<dbReference type="NCBIfam" id="TIGR00684">
    <property type="entry name" value="narJ"/>
    <property type="match status" value="1"/>
</dbReference>
<dbReference type="PANTHER" id="PTHR43680:SF2">
    <property type="entry name" value="NITRATE REDUCTASE MOLYBDENUM COFACTOR ASSEMBLY CHAPERONE NARJ"/>
    <property type="match status" value="1"/>
</dbReference>
<dbReference type="Proteomes" id="UP001164965">
    <property type="component" value="Chromosome"/>
</dbReference>
<dbReference type="Pfam" id="PF02613">
    <property type="entry name" value="Nitrate_red_del"/>
    <property type="match status" value="1"/>
</dbReference>
<evidence type="ECO:0000313" key="4">
    <source>
        <dbReference type="Proteomes" id="UP001164965"/>
    </source>
</evidence>
<evidence type="ECO:0000313" key="3">
    <source>
        <dbReference type="EMBL" id="UZJ26419.1"/>
    </source>
</evidence>
<feature type="region of interest" description="Disordered" evidence="2">
    <location>
        <begin position="185"/>
        <end position="210"/>
    </location>
</feature>